<comment type="cofactor">
    <cofactor evidence="1">
        <name>Mg(2+)</name>
        <dbReference type="ChEBI" id="CHEBI:18420"/>
    </cofactor>
</comment>
<sequence length="828" mass="91583">MGVKGLTTLLQRLAPDAVKTHHISHYKGKSLAIDVSCFLNRFNPHPARVQRGLYRLCLYFHLHDIRPIFVFDGPDRIIEKEQEGIRREAMKERVMKSFQLEKIRKSRLKGLKGSAQILRDFSTEEVVSILEDMRKQDEDEGSISGGSVGRVPVLTAMSATSNVGNDREGAGSKSKTPAIPTVVPTESVATSLDPRTMIAKPTASASPPKPPSTTGPTKKSPSDWNKNLSPQEELHLAKIYDLLEEDPIWVDEESTWTIPTLPDEFYRRLEQEHAKLLKPYVSGPYSSSTINTSSSPGVELEQLTGIHGGADEEELERYDVFERELDMLDRMELDIDTLDGMDVIYDLSDQTTEPVNDKYSTWRSLPLLFNTGASLQDLFSPSDFTHNLPEPPSPDEEAAALKKRVQAGLEEYIRSTEKSIEDAESEGLTLTSTRKQRALDEMEQKLVQEIKEYTSMEAQVDPAIDFEEIKEADSEGVALPRGILSAELAQTNVEEISSKEEPATAVTTTNEESTHVGTPTFDTEPVWSTDSDPGASVEAEREDDPVLTKEEVTNSNQDAETATPAEEPDQDLKSMIHSVLSAHRQIFMTLERRTLRVTRPLVISCQHLLVAMGEPVIEAKDAEAEAVCAQLTTLGLTDASVSEDTDTAVFGNGLLLRQVGATGERDIIEIDPVVAREQLGLSRDAFRDLCILCGTDFSGTIEGIGPKRAVKLIQYYGSIESIMANSGYKPRPDFVYDRARRVFDRTPIVPLDPAVYKPKPQIQPLLLELLLKYDINPQEVKQELLREPEAVGIDTVPGFNQGTSSKAFGGSTGMGIDPFQATVITSLP</sequence>
<evidence type="ECO:0000256" key="4">
    <source>
        <dbReference type="ARBA" id="ARBA00022759"/>
    </source>
</evidence>
<feature type="region of interest" description="Disordered" evidence="8">
    <location>
        <begin position="161"/>
        <end position="227"/>
    </location>
</feature>
<evidence type="ECO:0000256" key="3">
    <source>
        <dbReference type="ARBA" id="ARBA00022723"/>
    </source>
</evidence>
<accession>A0ABQ7K0H0</accession>
<dbReference type="InterPro" id="IPR029060">
    <property type="entry name" value="PIN-like_dom_sf"/>
</dbReference>
<evidence type="ECO:0000259" key="9">
    <source>
        <dbReference type="SMART" id="SM00484"/>
    </source>
</evidence>
<feature type="region of interest" description="Disordered" evidence="8">
    <location>
        <begin position="494"/>
        <end position="571"/>
    </location>
</feature>
<proteinExistence type="predicted"/>
<keyword evidence="2" id="KW-0540">Nuclease</keyword>
<keyword evidence="7" id="KW-0175">Coiled coil</keyword>
<evidence type="ECO:0000256" key="2">
    <source>
        <dbReference type="ARBA" id="ARBA00022722"/>
    </source>
</evidence>
<evidence type="ECO:0000256" key="6">
    <source>
        <dbReference type="ARBA" id="ARBA00022842"/>
    </source>
</evidence>
<keyword evidence="3" id="KW-0479">Metal-binding</keyword>
<dbReference type="Pfam" id="PF00867">
    <property type="entry name" value="XPG_I"/>
    <property type="match status" value="1"/>
</dbReference>
<evidence type="ECO:0000256" key="5">
    <source>
        <dbReference type="ARBA" id="ARBA00022801"/>
    </source>
</evidence>
<evidence type="ECO:0000313" key="11">
    <source>
        <dbReference type="EMBL" id="KAG0288891.1"/>
    </source>
</evidence>
<comment type="caution">
    <text evidence="11">The sequence shown here is derived from an EMBL/GenBank/DDBJ whole genome shotgun (WGS) entry which is preliminary data.</text>
</comment>
<dbReference type="SUPFAM" id="SSF47807">
    <property type="entry name" value="5' to 3' exonuclease, C-terminal subdomain"/>
    <property type="match status" value="1"/>
</dbReference>
<keyword evidence="12" id="KW-1185">Reference proteome</keyword>
<feature type="coiled-coil region" evidence="7">
    <location>
        <begin position="406"/>
        <end position="459"/>
    </location>
</feature>
<dbReference type="EMBL" id="JAAAIM010000380">
    <property type="protein sequence ID" value="KAG0288891.1"/>
    <property type="molecule type" value="Genomic_DNA"/>
</dbReference>
<evidence type="ECO:0000256" key="8">
    <source>
        <dbReference type="SAM" id="MobiDB-lite"/>
    </source>
</evidence>
<name>A0ABQ7K0H0_9FUNG</name>
<dbReference type="SMART" id="SM00279">
    <property type="entry name" value="HhH2"/>
    <property type="match status" value="1"/>
</dbReference>
<keyword evidence="5" id="KW-0378">Hydrolase</keyword>
<dbReference type="Proteomes" id="UP001194696">
    <property type="component" value="Unassembled WGS sequence"/>
</dbReference>
<evidence type="ECO:0000256" key="7">
    <source>
        <dbReference type="SAM" id="Coils"/>
    </source>
</evidence>
<evidence type="ECO:0000259" key="10">
    <source>
        <dbReference type="SMART" id="SM00485"/>
    </source>
</evidence>
<dbReference type="InterPro" id="IPR006086">
    <property type="entry name" value="XPG-I_dom"/>
</dbReference>
<dbReference type="Pfam" id="PF00752">
    <property type="entry name" value="XPG_N"/>
    <property type="match status" value="1"/>
</dbReference>
<dbReference type="Gene3D" id="3.40.50.1010">
    <property type="entry name" value="5'-nuclease"/>
    <property type="match status" value="2"/>
</dbReference>
<dbReference type="InterPro" id="IPR006084">
    <property type="entry name" value="XPG/Rad2"/>
</dbReference>
<feature type="domain" description="XPG N-terminal" evidence="10">
    <location>
        <begin position="1"/>
        <end position="93"/>
    </location>
</feature>
<dbReference type="PANTHER" id="PTHR11081">
    <property type="entry name" value="FLAP ENDONUCLEASE FAMILY MEMBER"/>
    <property type="match status" value="1"/>
</dbReference>
<dbReference type="SMART" id="SM00484">
    <property type="entry name" value="XPGI"/>
    <property type="match status" value="1"/>
</dbReference>
<dbReference type="SMART" id="SM00485">
    <property type="entry name" value="XPGN"/>
    <property type="match status" value="1"/>
</dbReference>
<keyword evidence="4" id="KW-0255">Endonuclease</keyword>
<dbReference type="Gene3D" id="1.10.150.20">
    <property type="entry name" value="5' to 3' exonuclease, C-terminal subdomain"/>
    <property type="match status" value="1"/>
</dbReference>
<evidence type="ECO:0000313" key="12">
    <source>
        <dbReference type="Proteomes" id="UP001194696"/>
    </source>
</evidence>
<feature type="compositionally biased region" description="Polar residues" evidence="8">
    <location>
        <begin position="505"/>
        <end position="531"/>
    </location>
</feature>
<organism evidence="11 12">
    <name type="scientific">Linnemannia gamsii</name>
    <dbReference type="NCBI Taxonomy" id="64522"/>
    <lineage>
        <taxon>Eukaryota</taxon>
        <taxon>Fungi</taxon>
        <taxon>Fungi incertae sedis</taxon>
        <taxon>Mucoromycota</taxon>
        <taxon>Mortierellomycotina</taxon>
        <taxon>Mortierellomycetes</taxon>
        <taxon>Mortierellales</taxon>
        <taxon>Mortierellaceae</taxon>
        <taxon>Linnemannia</taxon>
    </lineage>
</organism>
<evidence type="ECO:0000256" key="1">
    <source>
        <dbReference type="ARBA" id="ARBA00001946"/>
    </source>
</evidence>
<dbReference type="InterPro" id="IPR036279">
    <property type="entry name" value="5-3_exonuclease_C_sf"/>
</dbReference>
<protein>
    <submittedName>
        <fullName evidence="11">Elongation of fatty acids protein 2</fullName>
    </submittedName>
</protein>
<dbReference type="SUPFAM" id="SSF88723">
    <property type="entry name" value="PIN domain-like"/>
    <property type="match status" value="1"/>
</dbReference>
<gene>
    <name evidence="11" type="primary">FEN1_2</name>
    <name evidence="11" type="ORF">BGZ96_007412</name>
</gene>
<reference evidence="11 12" key="1">
    <citation type="journal article" date="2020" name="Fungal Divers.">
        <title>Resolving the Mortierellaceae phylogeny through synthesis of multi-gene phylogenetics and phylogenomics.</title>
        <authorList>
            <person name="Vandepol N."/>
            <person name="Liber J."/>
            <person name="Desiro A."/>
            <person name="Na H."/>
            <person name="Kennedy M."/>
            <person name="Barry K."/>
            <person name="Grigoriev I.V."/>
            <person name="Miller A.N."/>
            <person name="O'Donnell K."/>
            <person name="Stajich J.E."/>
            <person name="Bonito G."/>
        </authorList>
    </citation>
    <scope>NUCLEOTIDE SEQUENCE [LARGE SCALE GENOMIC DNA]</scope>
    <source>
        <strain evidence="11 12">AD045</strain>
    </source>
</reference>
<keyword evidence="6" id="KW-0460">Magnesium</keyword>
<dbReference type="InterPro" id="IPR006085">
    <property type="entry name" value="XPG_DNA_repair_N"/>
</dbReference>
<dbReference type="PANTHER" id="PTHR11081:SF9">
    <property type="entry name" value="FLAP ENDONUCLEASE 1"/>
    <property type="match status" value="1"/>
</dbReference>
<dbReference type="InterPro" id="IPR008918">
    <property type="entry name" value="HhH2"/>
</dbReference>
<dbReference type="PRINTS" id="PR00853">
    <property type="entry name" value="XPGRADSUPER"/>
</dbReference>
<feature type="domain" description="XPG-I" evidence="9">
    <location>
        <begin position="610"/>
        <end position="681"/>
    </location>
</feature>